<dbReference type="Gene3D" id="3.40.630.30">
    <property type="match status" value="1"/>
</dbReference>
<evidence type="ECO:0000313" key="3">
    <source>
        <dbReference type="EMBL" id="TSH97611.1"/>
    </source>
</evidence>
<evidence type="ECO:0000313" key="4">
    <source>
        <dbReference type="Proteomes" id="UP000318405"/>
    </source>
</evidence>
<evidence type="ECO:0000256" key="1">
    <source>
        <dbReference type="SAM" id="MobiDB-lite"/>
    </source>
</evidence>
<keyword evidence="3" id="KW-0808">Transferase</keyword>
<dbReference type="AlphaFoldDB" id="A0A556AXF7"/>
<dbReference type="InterPro" id="IPR051531">
    <property type="entry name" value="N-acetyltransferase"/>
</dbReference>
<dbReference type="InterPro" id="IPR000182">
    <property type="entry name" value="GNAT_dom"/>
</dbReference>
<comment type="caution">
    <text evidence="3">The sequence shown here is derived from an EMBL/GenBank/DDBJ whole genome shotgun (WGS) entry which is preliminary data.</text>
</comment>
<protein>
    <submittedName>
        <fullName evidence="3">GNAT family N-acetyltransferase</fullName>
    </submittedName>
</protein>
<evidence type="ECO:0000259" key="2">
    <source>
        <dbReference type="PROSITE" id="PS51186"/>
    </source>
</evidence>
<dbReference type="PANTHER" id="PTHR43792">
    <property type="entry name" value="GNAT FAMILY, PUTATIVE (AFU_ORTHOLOGUE AFUA_3G00765)-RELATED-RELATED"/>
    <property type="match status" value="1"/>
</dbReference>
<gene>
    <name evidence="3" type="ORF">FOZ76_05505</name>
</gene>
<dbReference type="PANTHER" id="PTHR43792:SF1">
    <property type="entry name" value="N-ACETYLTRANSFERASE DOMAIN-CONTAINING PROTEIN"/>
    <property type="match status" value="1"/>
</dbReference>
<keyword evidence="4" id="KW-1185">Reference proteome</keyword>
<dbReference type="SUPFAM" id="SSF55729">
    <property type="entry name" value="Acyl-CoA N-acyltransferases (Nat)"/>
    <property type="match status" value="1"/>
</dbReference>
<dbReference type="Pfam" id="PF13302">
    <property type="entry name" value="Acetyltransf_3"/>
    <property type="match status" value="1"/>
</dbReference>
<dbReference type="PROSITE" id="PS51186">
    <property type="entry name" value="GNAT"/>
    <property type="match status" value="1"/>
</dbReference>
<organism evidence="3 4">
    <name type="scientific">Verticiella sediminum</name>
    <dbReference type="NCBI Taxonomy" id="1247510"/>
    <lineage>
        <taxon>Bacteria</taxon>
        <taxon>Pseudomonadati</taxon>
        <taxon>Pseudomonadota</taxon>
        <taxon>Betaproteobacteria</taxon>
        <taxon>Burkholderiales</taxon>
        <taxon>Alcaligenaceae</taxon>
        <taxon>Verticiella</taxon>
    </lineage>
</organism>
<proteinExistence type="predicted"/>
<name>A0A556AXF7_9BURK</name>
<dbReference type="GO" id="GO:0016747">
    <property type="term" value="F:acyltransferase activity, transferring groups other than amino-acyl groups"/>
    <property type="evidence" value="ECO:0007669"/>
    <property type="project" value="InterPro"/>
</dbReference>
<sequence length="216" mass="23222">MSAPARPPEGDAPSRGKHVAQRQDGTPARGPAPTLVTPRLCLRPWRDADLAPFAALNADARVMRYFPAPLARAESDALAARIRGRLANSLFGLWAVEIPGVCGFAGFTGLCVPAFDAPFTPCVEIAWRLARAYWGQGYATEAARAALAYGLDTLGLDEIVAFTARVNTPSIAVMERIGMQRDVGGDFLHPALAPEHRLARHVLYRARGGRHDSGRA</sequence>
<feature type="domain" description="N-acetyltransferase" evidence="2">
    <location>
        <begin position="40"/>
        <end position="199"/>
    </location>
</feature>
<dbReference type="EMBL" id="VLTJ01000008">
    <property type="protein sequence ID" value="TSH97611.1"/>
    <property type="molecule type" value="Genomic_DNA"/>
</dbReference>
<dbReference type="OrthoDB" id="9801656at2"/>
<dbReference type="RefSeq" id="WP_143947136.1">
    <property type="nucleotide sequence ID" value="NZ_BAABMB010000004.1"/>
</dbReference>
<accession>A0A556AXF7</accession>
<reference evidence="3 4" key="1">
    <citation type="submission" date="2019-07" db="EMBL/GenBank/DDBJ databases">
        <title>Qingshengfaniella alkalisoli gen. nov., sp. nov., isolated from saline soil.</title>
        <authorList>
            <person name="Xu L."/>
            <person name="Huang X.-X."/>
            <person name="Sun J.-Q."/>
        </authorList>
    </citation>
    <scope>NUCLEOTIDE SEQUENCE [LARGE SCALE GENOMIC DNA]</scope>
    <source>
        <strain evidence="3 4">DSM 27279</strain>
    </source>
</reference>
<dbReference type="InterPro" id="IPR016181">
    <property type="entry name" value="Acyl_CoA_acyltransferase"/>
</dbReference>
<feature type="region of interest" description="Disordered" evidence="1">
    <location>
        <begin position="1"/>
        <end position="34"/>
    </location>
</feature>
<dbReference type="Proteomes" id="UP000318405">
    <property type="component" value="Unassembled WGS sequence"/>
</dbReference>